<accession>A0A4R6S623</accession>
<dbReference type="OrthoDB" id="366726at2"/>
<dbReference type="PROSITE" id="PS51257">
    <property type="entry name" value="PROKAR_LIPOPROTEIN"/>
    <property type="match status" value="1"/>
</dbReference>
<dbReference type="Gene3D" id="3.40.190.10">
    <property type="entry name" value="Periplasmic binding protein-like II"/>
    <property type="match status" value="3"/>
</dbReference>
<keyword evidence="4" id="KW-1185">Reference proteome</keyword>
<keyword evidence="1 2" id="KW-0732">Signal</keyword>
<evidence type="ECO:0000313" key="3">
    <source>
        <dbReference type="EMBL" id="TDP94793.1"/>
    </source>
</evidence>
<evidence type="ECO:0000313" key="4">
    <source>
        <dbReference type="Proteomes" id="UP000295444"/>
    </source>
</evidence>
<evidence type="ECO:0000256" key="1">
    <source>
        <dbReference type="ARBA" id="ARBA00022729"/>
    </source>
</evidence>
<dbReference type="PANTHER" id="PTHR30006">
    <property type="entry name" value="THIAMINE-BINDING PERIPLASMIC PROTEIN-RELATED"/>
    <property type="match status" value="1"/>
</dbReference>
<sequence length="370" mass="40215">MLKKPMGGLAGLVAAVGIGALLSACGSPATANTQAAQDAYAKYASMKGKTREDALVAAAKSEGSVSLYITNSAIKPEIVPAFEKKYGIKVTIYRATTEQLRTRILQEAGAHRIQNDVVETKDSEMAILDQKGLIAPYQSDITAQVPDEAKTDDLVGAYYIATLPIHNTKQVQPGELPKDIAGYADPKWKGKIAVDQGDFNWYEDLYNYYTKQKGMSDADFVKMMKSVAANFRVVDGHVANTQLLQAGDFPVFLSDFLHYVPANGNTTLSFEQPMTPVTLQILGANPMKGAAHPAAALLFCDFYLTEAQKYLNDAGYIPTNPSAIPGYTPRLPEGTTFVYDDWKTLASDKGNAWQQAWSNLLKGQDPVLPQ</sequence>
<dbReference type="Proteomes" id="UP000295444">
    <property type="component" value="Unassembled WGS sequence"/>
</dbReference>
<comment type="caution">
    <text evidence="3">The sequence shown here is derived from an EMBL/GenBank/DDBJ whole genome shotgun (WGS) entry which is preliminary data.</text>
</comment>
<dbReference type="PANTHER" id="PTHR30006:SF24">
    <property type="entry name" value="SLL0237 PROTEIN"/>
    <property type="match status" value="1"/>
</dbReference>
<dbReference type="AlphaFoldDB" id="A0A4R6S623"/>
<dbReference type="SUPFAM" id="SSF53850">
    <property type="entry name" value="Periplasmic binding protein-like II"/>
    <property type="match status" value="1"/>
</dbReference>
<protein>
    <submittedName>
        <fullName evidence="3">Iron(III) transport system substrate-binding protein</fullName>
    </submittedName>
</protein>
<feature type="chain" id="PRO_5020200576" evidence="2">
    <location>
        <begin position="32"/>
        <end position="370"/>
    </location>
</feature>
<feature type="signal peptide" evidence="2">
    <location>
        <begin position="1"/>
        <end position="31"/>
    </location>
</feature>
<dbReference type="InterPro" id="IPR006059">
    <property type="entry name" value="SBP"/>
</dbReference>
<dbReference type="EMBL" id="SNXZ01000005">
    <property type="protein sequence ID" value="TDP94793.1"/>
    <property type="molecule type" value="Genomic_DNA"/>
</dbReference>
<name>A0A4R6S623_LABRH</name>
<proteinExistence type="predicted"/>
<evidence type="ECO:0000256" key="2">
    <source>
        <dbReference type="SAM" id="SignalP"/>
    </source>
</evidence>
<gene>
    <name evidence="3" type="ORF">EV186_10525</name>
</gene>
<dbReference type="Pfam" id="PF01547">
    <property type="entry name" value="SBP_bac_1"/>
    <property type="match status" value="1"/>
</dbReference>
<reference evidence="3 4" key="1">
    <citation type="submission" date="2019-03" db="EMBL/GenBank/DDBJ databases">
        <title>Genomic Encyclopedia of Type Strains, Phase IV (KMG-IV): sequencing the most valuable type-strain genomes for metagenomic binning, comparative biology and taxonomic classification.</title>
        <authorList>
            <person name="Goeker M."/>
        </authorList>
    </citation>
    <scope>NUCLEOTIDE SEQUENCE [LARGE SCALE GENOMIC DNA]</scope>
    <source>
        <strain evidence="3 4">DSM 45361</strain>
    </source>
</reference>
<organism evidence="3 4">
    <name type="scientific">Labedaea rhizosphaerae</name>
    <dbReference type="NCBI Taxonomy" id="598644"/>
    <lineage>
        <taxon>Bacteria</taxon>
        <taxon>Bacillati</taxon>
        <taxon>Actinomycetota</taxon>
        <taxon>Actinomycetes</taxon>
        <taxon>Pseudonocardiales</taxon>
        <taxon>Pseudonocardiaceae</taxon>
        <taxon>Labedaea</taxon>
    </lineage>
</organism>
<dbReference type="RefSeq" id="WP_133852219.1">
    <property type="nucleotide sequence ID" value="NZ_SNXZ01000005.1"/>
</dbReference>